<dbReference type="InterPro" id="IPR025269">
    <property type="entry name" value="SAM-like_dom"/>
</dbReference>
<sequence length="436" mass="51377">MAKLTYKIRKASNKSGIIQLHFNYGTNSRLRYSTGFKVQNIKNWDHKTMRIKNMAEELDKNYINNKLDDLQYQLNKKYNSLIEEQIIAVNNEVLIDFCDQFFKKTKGQTENSTIELLPFYDWFIRNYSVKPLMSSSKPLQKGTAKTYRNAYNILKRFNDTVYRVRYDKINYEFYNDYLNWLYQQGYSTNYVGTQIKILKTIMIASHELGHHNNTECRKKYFKKPTEEIDHIFLSIEELERIKKLDFSDFKTVKTESGVFITKDKMDRARDLFLISANTGLRVSDFNKLEKDNIITVEDKKYFQLTTKKNNKPITIPINSTVIEILDKWEGELPRKMPEQHINYALKEIGEKAGIDTMVKITRTNGGIIETKEYKKYQLITNHTGRRSFCTNTYLSGMAAIDIMAISGHSSERVFYNYIKANNLQRAMKISENKFFS</sequence>
<protein>
    <submittedName>
        <fullName evidence="5">Site-specific recombinase XerD</fullName>
    </submittedName>
</protein>
<dbReference type="EMBL" id="QGGQ01000024">
    <property type="protein sequence ID" value="PWK17222.1"/>
    <property type="molecule type" value="Genomic_DNA"/>
</dbReference>
<dbReference type="OrthoDB" id="1493636at2"/>
<dbReference type="Pfam" id="PF13102">
    <property type="entry name" value="Phage_int_SAM_5"/>
    <property type="match status" value="1"/>
</dbReference>
<dbReference type="Gene3D" id="1.10.443.10">
    <property type="entry name" value="Intergrase catalytic core"/>
    <property type="match status" value="1"/>
</dbReference>
<dbReference type="PANTHER" id="PTHR30349:SF64">
    <property type="entry name" value="PROPHAGE INTEGRASE INTD-RELATED"/>
    <property type="match status" value="1"/>
</dbReference>
<dbReference type="InterPro" id="IPR013762">
    <property type="entry name" value="Integrase-like_cat_sf"/>
</dbReference>
<dbReference type="AlphaFoldDB" id="A0A316DI86"/>
<dbReference type="Gene3D" id="1.10.150.130">
    <property type="match status" value="1"/>
</dbReference>
<dbReference type="Proteomes" id="UP000245667">
    <property type="component" value="Unassembled WGS sequence"/>
</dbReference>
<dbReference type="InterPro" id="IPR050090">
    <property type="entry name" value="Tyrosine_recombinase_XerCD"/>
</dbReference>
<dbReference type="InterPro" id="IPR011010">
    <property type="entry name" value="DNA_brk_join_enz"/>
</dbReference>
<evidence type="ECO:0000256" key="1">
    <source>
        <dbReference type="ARBA" id="ARBA00008857"/>
    </source>
</evidence>
<comment type="similarity">
    <text evidence="1">Belongs to the 'phage' integrase family.</text>
</comment>
<name>A0A316DI86_9FLAO</name>
<dbReference type="InterPro" id="IPR002104">
    <property type="entry name" value="Integrase_catalytic"/>
</dbReference>
<gene>
    <name evidence="5" type="ORF">LX92_04454</name>
</gene>
<dbReference type="InterPro" id="IPR010998">
    <property type="entry name" value="Integrase_recombinase_N"/>
</dbReference>
<keyword evidence="2" id="KW-0238">DNA-binding</keyword>
<accession>A0A316DI86</accession>
<dbReference type="GO" id="GO:0006310">
    <property type="term" value="P:DNA recombination"/>
    <property type="evidence" value="ECO:0007669"/>
    <property type="project" value="UniProtKB-KW"/>
</dbReference>
<organism evidence="5 6">
    <name type="scientific">Maribacter polysiphoniae</name>
    <dbReference type="NCBI Taxonomy" id="429344"/>
    <lineage>
        <taxon>Bacteria</taxon>
        <taxon>Pseudomonadati</taxon>
        <taxon>Bacteroidota</taxon>
        <taxon>Flavobacteriia</taxon>
        <taxon>Flavobacteriales</taxon>
        <taxon>Flavobacteriaceae</taxon>
        <taxon>Maribacter</taxon>
    </lineage>
</organism>
<evidence type="ECO:0000256" key="2">
    <source>
        <dbReference type="ARBA" id="ARBA00023125"/>
    </source>
</evidence>
<evidence type="ECO:0000313" key="6">
    <source>
        <dbReference type="Proteomes" id="UP000245667"/>
    </source>
</evidence>
<evidence type="ECO:0000313" key="5">
    <source>
        <dbReference type="EMBL" id="PWK17222.1"/>
    </source>
</evidence>
<proteinExistence type="inferred from homology"/>
<dbReference type="PANTHER" id="PTHR30349">
    <property type="entry name" value="PHAGE INTEGRASE-RELATED"/>
    <property type="match status" value="1"/>
</dbReference>
<evidence type="ECO:0000259" key="4">
    <source>
        <dbReference type="PROSITE" id="PS51898"/>
    </source>
</evidence>
<dbReference type="PROSITE" id="PS51898">
    <property type="entry name" value="TYR_RECOMBINASE"/>
    <property type="match status" value="1"/>
</dbReference>
<evidence type="ECO:0000256" key="3">
    <source>
        <dbReference type="ARBA" id="ARBA00023172"/>
    </source>
</evidence>
<dbReference type="GO" id="GO:0003677">
    <property type="term" value="F:DNA binding"/>
    <property type="evidence" value="ECO:0007669"/>
    <property type="project" value="UniProtKB-KW"/>
</dbReference>
<dbReference type="Pfam" id="PF00589">
    <property type="entry name" value="Phage_integrase"/>
    <property type="match status" value="1"/>
</dbReference>
<feature type="domain" description="Tyr recombinase" evidence="4">
    <location>
        <begin position="228"/>
        <end position="431"/>
    </location>
</feature>
<dbReference type="GO" id="GO:0015074">
    <property type="term" value="P:DNA integration"/>
    <property type="evidence" value="ECO:0007669"/>
    <property type="project" value="InterPro"/>
</dbReference>
<comment type="caution">
    <text evidence="5">The sequence shown here is derived from an EMBL/GenBank/DDBJ whole genome shotgun (WGS) entry which is preliminary data.</text>
</comment>
<keyword evidence="3" id="KW-0233">DNA recombination</keyword>
<reference evidence="5 6" key="1">
    <citation type="submission" date="2018-05" db="EMBL/GenBank/DDBJ databases">
        <title>Genomic Encyclopedia of Archaeal and Bacterial Type Strains, Phase II (KMG-II): from individual species to whole genera.</title>
        <authorList>
            <person name="Goeker M."/>
        </authorList>
    </citation>
    <scope>NUCLEOTIDE SEQUENCE [LARGE SCALE GENOMIC DNA]</scope>
    <source>
        <strain evidence="5 6">DSM 23514</strain>
    </source>
</reference>
<dbReference type="SUPFAM" id="SSF56349">
    <property type="entry name" value="DNA breaking-rejoining enzymes"/>
    <property type="match status" value="1"/>
</dbReference>